<dbReference type="NCBIfam" id="TIGR02937">
    <property type="entry name" value="sigma70-ECF"/>
    <property type="match status" value="1"/>
</dbReference>
<comment type="caution">
    <text evidence="8">The sequence shown here is derived from an EMBL/GenBank/DDBJ whole genome shotgun (WGS) entry which is preliminary data.</text>
</comment>
<keyword evidence="9" id="KW-1185">Reference proteome</keyword>
<reference evidence="9" key="1">
    <citation type="journal article" date="2019" name="Int. J. Syst. Evol. Microbiol.">
        <title>The Global Catalogue of Microorganisms (GCM) 10K type strain sequencing project: providing services to taxonomists for standard genome sequencing and annotation.</title>
        <authorList>
            <consortium name="The Broad Institute Genomics Platform"/>
            <consortium name="The Broad Institute Genome Sequencing Center for Infectious Disease"/>
            <person name="Wu L."/>
            <person name="Ma J."/>
        </authorList>
    </citation>
    <scope>NUCLEOTIDE SEQUENCE [LARGE SCALE GENOMIC DNA]</scope>
    <source>
        <strain evidence="9">TISTR 1535</strain>
    </source>
</reference>
<dbReference type="InterPro" id="IPR014284">
    <property type="entry name" value="RNA_pol_sigma-70_dom"/>
</dbReference>
<evidence type="ECO:0000256" key="5">
    <source>
        <dbReference type="ARBA" id="ARBA00023163"/>
    </source>
</evidence>
<dbReference type="RefSeq" id="WP_382394509.1">
    <property type="nucleotide sequence ID" value="NZ_JBHUNA010000027.1"/>
</dbReference>
<evidence type="ECO:0000313" key="8">
    <source>
        <dbReference type="EMBL" id="MFD2761720.1"/>
    </source>
</evidence>
<protein>
    <submittedName>
        <fullName evidence="8">RNA polymerase sigma factor</fullName>
    </submittedName>
</protein>
<evidence type="ECO:0000259" key="6">
    <source>
        <dbReference type="Pfam" id="PF04542"/>
    </source>
</evidence>
<dbReference type="Pfam" id="PF04542">
    <property type="entry name" value="Sigma70_r2"/>
    <property type="match status" value="1"/>
</dbReference>
<accession>A0ABW5V8A8</accession>
<dbReference type="InterPro" id="IPR039425">
    <property type="entry name" value="RNA_pol_sigma-70-like"/>
</dbReference>
<feature type="domain" description="RNA polymerase sigma-70 region 2" evidence="6">
    <location>
        <begin position="25"/>
        <end position="92"/>
    </location>
</feature>
<dbReference type="InterPro" id="IPR007627">
    <property type="entry name" value="RNA_pol_sigma70_r2"/>
</dbReference>
<sequence length="194" mass="22301">MEENREDIRLLKKIAKGSRSAFDRFYENYRAFVFQIAMHMTGSRMEAEDVSHDVFLEVYQKAGQYKASKGSVASWLAIRTKSRALDRLRKRKPLLRDHLEELLSGQEIGADKQFLSQLEKDIIIEALKHIPQEQREAIFRSYFQEETHKEIASSMNRPLGSVKSLIRYGLNNLRKQKAILGIIGSNGGEKDGIS</sequence>
<name>A0ABW5V8A8_9BACI</name>
<dbReference type="Gene3D" id="1.10.10.10">
    <property type="entry name" value="Winged helix-like DNA-binding domain superfamily/Winged helix DNA-binding domain"/>
    <property type="match status" value="1"/>
</dbReference>
<dbReference type="InterPro" id="IPR013324">
    <property type="entry name" value="RNA_pol_sigma_r3/r4-like"/>
</dbReference>
<keyword evidence="2" id="KW-0805">Transcription regulation</keyword>
<feature type="domain" description="RNA polymerase sigma-70 region 4" evidence="7">
    <location>
        <begin position="126"/>
        <end position="175"/>
    </location>
</feature>
<comment type="similarity">
    <text evidence="1">Belongs to the sigma-70 factor family. ECF subfamily.</text>
</comment>
<evidence type="ECO:0000256" key="4">
    <source>
        <dbReference type="ARBA" id="ARBA00023125"/>
    </source>
</evidence>
<organism evidence="8 9">
    <name type="scientific">Lentibacillus juripiscarius</name>
    <dbReference type="NCBI Taxonomy" id="257446"/>
    <lineage>
        <taxon>Bacteria</taxon>
        <taxon>Bacillati</taxon>
        <taxon>Bacillota</taxon>
        <taxon>Bacilli</taxon>
        <taxon>Bacillales</taxon>
        <taxon>Bacillaceae</taxon>
        <taxon>Lentibacillus</taxon>
    </lineage>
</organism>
<dbReference type="PANTHER" id="PTHR43133">
    <property type="entry name" value="RNA POLYMERASE ECF-TYPE SIGMA FACTO"/>
    <property type="match status" value="1"/>
</dbReference>
<evidence type="ECO:0000259" key="7">
    <source>
        <dbReference type="Pfam" id="PF04545"/>
    </source>
</evidence>
<dbReference type="SUPFAM" id="SSF88659">
    <property type="entry name" value="Sigma3 and sigma4 domains of RNA polymerase sigma factors"/>
    <property type="match status" value="1"/>
</dbReference>
<gene>
    <name evidence="8" type="ORF">ACFSUO_12240</name>
</gene>
<dbReference type="InterPro" id="IPR007630">
    <property type="entry name" value="RNA_pol_sigma70_r4"/>
</dbReference>
<evidence type="ECO:0000256" key="1">
    <source>
        <dbReference type="ARBA" id="ARBA00010641"/>
    </source>
</evidence>
<dbReference type="PANTHER" id="PTHR43133:SF62">
    <property type="entry name" value="RNA POLYMERASE SIGMA FACTOR SIGZ"/>
    <property type="match status" value="1"/>
</dbReference>
<dbReference type="SUPFAM" id="SSF88946">
    <property type="entry name" value="Sigma2 domain of RNA polymerase sigma factors"/>
    <property type="match status" value="1"/>
</dbReference>
<dbReference type="InterPro" id="IPR013325">
    <property type="entry name" value="RNA_pol_sigma_r2"/>
</dbReference>
<keyword evidence="5" id="KW-0804">Transcription</keyword>
<dbReference type="InterPro" id="IPR036388">
    <property type="entry name" value="WH-like_DNA-bd_sf"/>
</dbReference>
<dbReference type="EMBL" id="JBHUNA010000027">
    <property type="protein sequence ID" value="MFD2761720.1"/>
    <property type="molecule type" value="Genomic_DNA"/>
</dbReference>
<keyword evidence="3" id="KW-0731">Sigma factor</keyword>
<evidence type="ECO:0000313" key="9">
    <source>
        <dbReference type="Proteomes" id="UP001597502"/>
    </source>
</evidence>
<dbReference type="Pfam" id="PF04545">
    <property type="entry name" value="Sigma70_r4"/>
    <property type="match status" value="1"/>
</dbReference>
<evidence type="ECO:0000256" key="3">
    <source>
        <dbReference type="ARBA" id="ARBA00023082"/>
    </source>
</evidence>
<dbReference type="Proteomes" id="UP001597502">
    <property type="component" value="Unassembled WGS sequence"/>
</dbReference>
<keyword evidence="4" id="KW-0238">DNA-binding</keyword>
<dbReference type="Gene3D" id="1.10.1740.10">
    <property type="match status" value="1"/>
</dbReference>
<proteinExistence type="inferred from homology"/>
<evidence type="ECO:0000256" key="2">
    <source>
        <dbReference type="ARBA" id="ARBA00023015"/>
    </source>
</evidence>